<gene>
    <name evidence="1" type="ORF">DSO57_1003724</name>
</gene>
<sequence>MVLTKRYLGLKYINNIVLRSPISQESKEEVWTEVIPNDEKHYILDFYPFEKYAVLEERVGGYTQLRVIETYSETSPKDKGYLIKFDEPIFTVYALPAYIQYTSAELFFDYSSFTTPSSLFKYKLTTRNRTLLKTDPVLGNFDSKNYVTERVISPNKVPISLVYRKDLFKKNVSNPLHLYGYGSYGISIDPRFSSPIISLLDRGFVSAIAHVRGVSEMGRQWYETEGKLLKKRNTFRDFSNAARHLIAKNTLPPKSFPLRVDL</sequence>
<dbReference type="Proteomes" id="UP001165960">
    <property type="component" value="Unassembled WGS sequence"/>
</dbReference>
<proteinExistence type="predicted"/>
<reference evidence="1" key="1">
    <citation type="submission" date="2022-04" db="EMBL/GenBank/DDBJ databases">
        <title>Genome of the entomopathogenic fungus Entomophthora muscae.</title>
        <authorList>
            <person name="Elya C."/>
            <person name="Lovett B.R."/>
            <person name="Lee E."/>
            <person name="Macias A.M."/>
            <person name="Hajek A.E."/>
            <person name="De Bivort B.L."/>
            <person name="Kasson M.T."/>
            <person name="De Fine Licht H.H."/>
            <person name="Stajich J.E."/>
        </authorList>
    </citation>
    <scope>NUCLEOTIDE SEQUENCE</scope>
    <source>
        <strain evidence="1">Berkeley</strain>
    </source>
</reference>
<name>A0ACC2SXL0_9FUNG</name>
<keyword evidence="2" id="KW-1185">Reference proteome</keyword>
<comment type="caution">
    <text evidence="1">The sequence shown here is derived from an EMBL/GenBank/DDBJ whole genome shotgun (WGS) entry which is preliminary data.</text>
</comment>
<organism evidence="1 2">
    <name type="scientific">Entomophthora muscae</name>
    <dbReference type="NCBI Taxonomy" id="34485"/>
    <lineage>
        <taxon>Eukaryota</taxon>
        <taxon>Fungi</taxon>
        <taxon>Fungi incertae sedis</taxon>
        <taxon>Zoopagomycota</taxon>
        <taxon>Entomophthoromycotina</taxon>
        <taxon>Entomophthoromycetes</taxon>
        <taxon>Entomophthorales</taxon>
        <taxon>Entomophthoraceae</taxon>
        <taxon>Entomophthora</taxon>
    </lineage>
</organism>
<accession>A0ACC2SXL0</accession>
<protein>
    <submittedName>
        <fullName evidence="1">Uncharacterized protein</fullName>
    </submittedName>
</protein>
<evidence type="ECO:0000313" key="2">
    <source>
        <dbReference type="Proteomes" id="UP001165960"/>
    </source>
</evidence>
<dbReference type="EMBL" id="QTSX02004269">
    <property type="protein sequence ID" value="KAJ9067018.1"/>
    <property type="molecule type" value="Genomic_DNA"/>
</dbReference>
<evidence type="ECO:0000313" key="1">
    <source>
        <dbReference type="EMBL" id="KAJ9067018.1"/>
    </source>
</evidence>